<sequence length="160" mass="17478">MLGRGNDCRIIPIGLAFWLLSAGSYNESVRMLWNLVSFTAVAGVAAYIVFLVLGSAVEAQVVYDANRVVVRDRLGQRVHNLSGMVMVPSECHALESRAKQIDGANFLIEFRTWEDPSRTCFSGAAPKQFHLTVFAPSVGVAFQATLDDVPIPLELIPAIE</sequence>
<dbReference type="Proteomes" id="UP000034789">
    <property type="component" value="Unassembled WGS sequence"/>
</dbReference>
<proteinExistence type="predicted"/>
<feature type="transmembrane region" description="Helical" evidence="1">
    <location>
        <begin position="31"/>
        <end position="53"/>
    </location>
</feature>
<accession>A0A0G1YVS6</accession>
<keyword evidence="1" id="KW-0812">Transmembrane</keyword>
<name>A0A0G1YVS6_9BACT</name>
<protein>
    <submittedName>
        <fullName evidence="2">Uncharacterized protein</fullName>
    </submittedName>
</protein>
<evidence type="ECO:0000256" key="1">
    <source>
        <dbReference type="SAM" id="Phobius"/>
    </source>
</evidence>
<keyword evidence="1" id="KW-0472">Membrane</keyword>
<organism evidence="2 3">
    <name type="scientific">Candidatus Kaiserbacteria bacterium GW2011_GWA2_58_9</name>
    <dbReference type="NCBI Taxonomy" id="1618672"/>
    <lineage>
        <taxon>Bacteria</taxon>
        <taxon>Candidatus Kaiseribacteriota</taxon>
    </lineage>
</organism>
<evidence type="ECO:0000313" key="3">
    <source>
        <dbReference type="Proteomes" id="UP000034789"/>
    </source>
</evidence>
<reference evidence="2 3" key="1">
    <citation type="journal article" date="2015" name="Nature">
        <title>rRNA introns, odd ribosomes, and small enigmatic genomes across a large radiation of phyla.</title>
        <authorList>
            <person name="Brown C.T."/>
            <person name="Hug L.A."/>
            <person name="Thomas B.C."/>
            <person name="Sharon I."/>
            <person name="Castelle C.J."/>
            <person name="Singh A."/>
            <person name="Wilkins M.J."/>
            <person name="Williams K.H."/>
            <person name="Banfield J.F."/>
        </authorList>
    </citation>
    <scope>NUCLEOTIDE SEQUENCE [LARGE SCALE GENOMIC DNA]</scope>
</reference>
<gene>
    <name evidence="2" type="ORF">UY98_C0013G0004</name>
</gene>
<dbReference type="AlphaFoldDB" id="A0A0G1YVS6"/>
<keyword evidence="1" id="KW-1133">Transmembrane helix</keyword>
<evidence type="ECO:0000313" key="2">
    <source>
        <dbReference type="EMBL" id="KKW47366.1"/>
    </source>
</evidence>
<comment type="caution">
    <text evidence="2">The sequence shown here is derived from an EMBL/GenBank/DDBJ whole genome shotgun (WGS) entry which is preliminary data.</text>
</comment>
<dbReference type="EMBL" id="LCSD01000013">
    <property type="protein sequence ID" value="KKW47366.1"/>
    <property type="molecule type" value="Genomic_DNA"/>
</dbReference>